<comment type="caution">
    <text evidence="3">The sequence shown here is derived from an EMBL/GenBank/DDBJ whole genome shotgun (WGS) entry which is preliminary data.</text>
</comment>
<dbReference type="RefSeq" id="WP_344985729.1">
    <property type="nucleotide sequence ID" value="NZ_BAAAXV010000001.1"/>
</dbReference>
<organism evidence="3 4">
    <name type="scientific">Nonomuraea helvata</name>
    <dbReference type="NCBI Taxonomy" id="37484"/>
    <lineage>
        <taxon>Bacteria</taxon>
        <taxon>Bacillati</taxon>
        <taxon>Actinomycetota</taxon>
        <taxon>Actinomycetes</taxon>
        <taxon>Streptosporangiales</taxon>
        <taxon>Streptosporangiaceae</taxon>
        <taxon>Nonomuraea</taxon>
    </lineage>
</organism>
<feature type="region of interest" description="Disordered" evidence="1">
    <location>
        <begin position="187"/>
        <end position="279"/>
    </location>
</feature>
<feature type="domain" description="Outer membrane channel protein CpnT-like N-terminal" evidence="2">
    <location>
        <begin position="16"/>
        <end position="145"/>
    </location>
</feature>
<reference evidence="3 4" key="1">
    <citation type="submission" date="2024-09" db="EMBL/GenBank/DDBJ databases">
        <authorList>
            <person name="Sun Q."/>
            <person name="Mori K."/>
        </authorList>
    </citation>
    <scope>NUCLEOTIDE SEQUENCE [LARGE SCALE GENOMIC DNA]</scope>
    <source>
        <strain evidence="3 4">JCM 3143</strain>
    </source>
</reference>
<evidence type="ECO:0000313" key="4">
    <source>
        <dbReference type="Proteomes" id="UP001589532"/>
    </source>
</evidence>
<gene>
    <name evidence="3" type="ORF">ACFFSA_14455</name>
</gene>
<dbReference type="EMBL" id="JBHMBW010000012">
    <property type="protein sequence ID" value="MFB9624285.1"/>
    <property type="molecule type" value="Genomic_DNA"/>
</dbReference>
<dbReference type="InterPro" id="IPR057746">
    <property type="entry name" value="CpnT-like_N"/>
</dbReference>
<name>A0ABV5RXW9_9ACTN</name>
<feature type="compositionally biased region" description="Gly residues" evidence="1">
    <location>
        <begin position="227"/>
        <end position="253"/>
    </location>
</feature>
<accession>A0ABV5RXW9</accession>
<dbReference type="Proteomes" id="UP001589532">
    <property type="component" value="Unassembled WGS sequence"/>
</dbReference>
<sequence>MILPPEVAGFVQMLGILWPNIDEDEIRKDATAWRTVTAGTDRSGVEADTSVRRTQADYRGESATAMAGRWNATGGSGGHLSQAAAAARVVPVVLDGTANVVTAVKLVVGTQAASTLVNVAQLVAFGGAAGATAAYARMLLARNAAGKGLREAGEGTAKVLAPGLRSKATATWHRIFGDLRGLGRPGGTPALAGAGGRSVGPRAMTGPRHARDYMATMGRNNNNARRGSGGRGGRSGGGRSGGARGRGGGGGGIRNLFRRDSSGKIHGALPASTRGMTKEEAERVQRELLASISRRETEQRALGEEAGHRTRINMEKEALRKIREDIQRRWG</sequence>
<evidence type="ECO:0000259" key="2">
    <source>
        <dbReference type="Pfam" id="PF25547"/>
    </source>
</evidence>
<proteinExistence type="predicted"/>
<evidence type="ECO:0000313" key="3">
    <source>
        <dbReference type="EMBL" id="MFB9624285.1"/>
    </source>
</evidence>
<evidence type="ECO:0000256" key="1">
    <source>
        <dbReference type="SAM" id="MobiDB-lite"/>
    </source>
</evidence>
<protein>
    <recommendedName>
        <fullName evidence="2">Outer membrane channel protein CpnT-like N-terminal domain-containing protein</fullName>
    </recommendedName>
</protein>
<dbReference type="Pfam" id="PF25547">
    <property type="entry name" value="WXG100_2"/>
    <property type="match status" value="1"/>
</dbReference>
<keyword evidence="4" id="KW-1185">Reference proteome</keyword>